<dbReference type="PANTHER" id="PTHR37937">
    <property type="entry name" value="CONJUGATIVE TRANSFER: DNA TRANSPORT"/>
    <property type="match status" value="1"/>
</dbReference>
<name>A0A1H5FJC4_9PSED</name>
<comment type="similarity">
    <text evidence="2">Belongs to the VirD4/TraG family.</text>
</comment>
<dbReference type="InterPro" id="IPR003688">
    <property type="entry name" value="TraG/VirD4"/>
</dbReference>
<dbReference type="AlphaFoldDB" id="A0A1H5FJC4"/>
<dbReference type="PANTHER" id="PTHR37937:SF1">
    <property type="entry name" value="CONJUGATIVE TRANSFER: DNA TRANSPORT"/>
    <property type="match status" value="1"/>
</dbReference>
<dbReference type="GO" id="GO:0005886">
    <property type="term" value="C:plasma membrane"/>
    <property type="evidence" value="ECO:0007669"/>
    <property type="project" value="UniProtKB-SubCell"/>
</dbReference>
<evidence type="ECO:0000256" key="3">
    <source>
        <dbReference type="ARBA" id="ARBA00022475"/>
    </source>
</evidence>
<dbReference type="Gene3D" id="3.40.50.300">
    <property type="entry name" value="P-loop containing nucleotide triphosphate hydrolases"/>
    <property type="match status" value="1"/>
</dbReference>
<reference evidence="7 8" key="1">
    <citation type="submission" date="2016-10" db="EMBL/GenBank/DDBJ databases">
        <authorList>
            <person name="de Groot N.N."/>
        </authorList>
    </citation>
    <scope>NUCLEOTIDE SEQUENCE [LARGE SCALE GENOMIC DNA]</scope>
    <source>
        <strain evidence="7 8">BS3662</strain>
    </source>
</reference>
<gene>
    <name evidence="7" type="ORF">SAMN04490194_0772</name>
</gene>
<keyword evidence="6" id="KW-0472">Membrane</keyword>
<dbReference type="InterPro" id="IPR051539">
    <property type="entry name" value="T4SS-coupling_protein"/>
</dbReference>
<evidence type="ECO:0000256" key="5">
    <source>
        <dbReference type="ARBA" id="ARBA00022989"/>
    </source>
</evidence>
<evidence type="ECO:0000313" key="7">
    <source>
        <dbReference type="EMBL" id="SEE03098.1"/>
    </source>
</evidence>
<evidence type="ECO:0000256" key="2">
    <source>
        <dbReference type="ARBA" id="ARBA00008806"/>
    </source>
</evidence>
<proteinExistence type="inferred from homology"/>
<evidence type="ECO:0000256" key="4">
    <source>
        <dbReference type="ARBA" id="ARBA00022692"/>
    </source>
</evidence>
<dbReference type="SUPFAM" id="SSF52540">
    <property type="entry name" value="P-loop containing nucleoside triphosphate hydrolases"/>
    <property type="match status" value="1"/>
</dbReference>
<dbReference type="Pfam" id="PF02534">
    <property type="entry name" value="T4SS-DNA_transf"/>
    <property type="match status" value="1"/>
</dbReference>
<dbReference type="Proteomes" id="UP000198985">
    <property type="component" value="Unassembled WGS sequence"/>
</dbReference>
<keyword evidence="3" id="KW-1003">Cell membrane</keyword>
<accession>A0A1H5FJC4</accession>
<evidence type="ECO:0000256" key="1">
    <source>
        <dbReference type="ARBA" id="ARBA00004651"/>
    </source>
</evidence>
<comment type="subcellular location">
    <subcellularLocation>
        <location evidence="1">Cell membrane</location>
        <topology evidence="1">Multi-pass membrane protein</topology>
    </subcellularLocation>
</comment>
<evidence type="ECO:0000256" key="6">
    <source>
        <dbReference type="ARBA" id="ARBA00023136"/>
    </source>
</evidence>
<dbReference type="EMBL" id="FNTY01000002">
    <property type="protein sequence ID" value="SEE03098.1"/>
    <property type="molecule type" value="Genomic_DNA"/>
</dbReference>
<protein>
    <submittedName>
        <fullName evidence="7">Type IV secretion system protein VirD4</fullName>
    </submittedName>
</protein>
<sequence>MQLAVEELQSVAFLAVIVMSELFKEFMRDVPRGDSTRPLREQKVPQARWMKLEDIAASRTLSYDPRQPGKKVLIGALGKQLIGIEDDRHILTVAGSRSGKSVGLISNLLFYSGSILATDPKGELADITATRRAGLGQKIYVVDPFGVSSKAAAKYRASYNPMSLLKTGSETFLEDAALIAESIVVQSADQKDPHWDESAKNFIEGVIIHVVTYSRYDKERHLIMVRELIKRALWVEPGDDEEKAKPLLYEEMMDNGYRLQDRAETEDIGSAVMAAALDFYGKKGAELSGVHSTVNRHTKFLDYSAFRKVLKEHDFDLSELKSKPSGVSIYLCFPATRIEIARRWMRIFINQLLDTMEREKTIPPAPVLACLDEFPVLGYMKQLETASGLIASFGVKLWVILQDWSQGKALYGERWETFAGNAGIMQFFGNNDMATTEYISKLLGKTQVEVARTGEVAQDQQQKGLSGRSEAIELYDLMTPDEIRRHFSRSDPFTRQIILWAGRHPMMLQRVIWHQKDGVLAPYL</sequence>
<dbReference type="InterPro" id="IPR027417">
    <property type="entry name" value="P-loop_NTPase"/>
</dbReference>
<keyword evidence="4" id="KW-0812">Transmembrane</keyword>
<organism evidence="7 8">
    <name type="scientific">Pseudomonas migulae</name>
    <dbReference type="NCBI Taxonomy" id="78543"/>
    <lineage>
        <taxon>Bacteria</taxon>
        <taxon>Pseudomonadati</taxon>
        <taxon>Pseudomonadota</taxon>
        <taxon>Gammaproteobacteria</taxon>
        <taxon>Pseudomonadales</taxon>
        <taxon>Pseudomonadaceae</taxon>
        <taxon>Pseudomonas</taxon>
    </lineage>
</organism>
<dbReference type="CDD" id="cd01127">
    <property type="entry name" value="TrwB_TraG_TraD_VirD4"/>
    <property type="match status" value="1"/>
</dbReference>
<keyword evidence="5" id="KW-1133">Transmembrane helix</keyword>
<evidence type="ECO:0000313" key="8">
    <source>
        <dbReference type="Proteomes" id="UP000198985"/>
    </source>
</evidence>